<protein>
    <submittedName>
        <fullName evidence="2">Uncharacterized protein</fullName>
    </submittedName>
</protein>
<dbReference type="RefSeq" id="WP_150496628.1">
    <property type="nucleotide sequence ID" value="NZ_BMFA01000007.1"/>
</dbReference>
<evidence type="ECO:0000256" key="1">
    <source>
        <dbReference type="SAM" id="MobiDB-lite"/>
    </source>
</evidence>
<dbReference type="AlphaFoldDB" id="A0A916X2D1"/>
<evidence type="ECO:0000313" key="2">
    <source>
        <dbReference type="EMBL" id="GGB51901.1"/>
    </source>
</evidence>
<name>A0A916X2D1_9HYPH</name>
<reference evidence="2" key="2">
    <citation type="submission" date="2020-09" db="EMBL/GenBank/DDBJ databases">
        <authorList>
            <person name="Sun Q."/>
            <person name="Zhou Y."/>
        </authorList>
    </citation>
    <scope>NUCLEOTIDE SEQUENCE</scope>
    <source>
        <strain evidence="2">CGMCC 1.12426</strain>
    </source>
</reference>
<gene>
    <name evidence="2" type="ORF">GCM10011316_24870</name>
</gene>
<reference evidence="2" key="1">
    <citation type="journal article" date="2014" name="Int. J. Syst. Evol. Microbiol.">
        <title>Complete genome sequence of Corynebacterium casei LMG S-19264T (=DSM 44701T), isolated from a smear-ripened cheese.</title>
        <authorList>
            <consortium name="US DOE Joint Genome Institute (JGI-PGF)"/>
            <person name="Walter F."/>
            <person name="Albersmeier A."/>
            <person name="Kalinowski J."/>
            <person name="Ruckert C."/>
        </authorList>
    </citation>
    <scope>NUCLEOTIDE SEQUENCE</scope>
    <source>
        <strain evidence="2">CGMCC 1.12426</strain>
    </source>
</reference>
<keyword evidence="3" id="KW-1185">Reference proteome</keyword>
<feature type="compositionally biased region" description="Basic and acidic residues" evidence="1">
    <location>
        <begin position="31"/>
        <end position="40"/>
    </location>
</feature>
<accession>A0A916X2D1</accession>
<dbReference type="OrthoDB" id="7866404at2"/>
<evidence type="ECO:0000313" key="3">
    <source>
        <dbReference type="Proteomes" id="UP000605148"/>
    </source>
</evidence>
<proteinExistence type="predicted"/>
<comment type="caution">
    <text evidence="2">The sequence shown here is derived from an EMBL/GenBank/DDBJ whole genome shotgun (WGS) entry which is preliminary data.</text>
</comment>
<dbReference type="Proteomes" id="UP000605148">
    <property type="component" value="Unassembled WGS sequence"/>
</dbReference>
<organism evidence="2 3">
    <name type="scientific">Roseibium aquae</name>
    <dbReference type="NCBI Taxonomy" id="1323746"/>
    <lineage>
        <taxon>Bacteria</taxon>
        <taxon>Pseudomonadati</taxon>
        <taxon>Pseudomonadota</taxon>
        <taxon>Alphaproteobacteria</taxon>
        <taxon>Hyphomicrobiales</taxon>
        <taxon>Stappiaceae</taxon>
        <taxon>Roseibium</taxon>
    </lineage>
</organism>
<feature type="region of interest" description="Disordered" evidence="1">
    <location>
        <begin position="31"/>
        <end position="61"/>
    </location>
</feature>
<sequence length="61" mass="6974">MTQLFGFAALAIGGYWIARRVQKKMHEIDRRLSEKARDNPDTAPVNLVRDAETGRYKPTGR</sequence>
<dbReference type="EMBL" id="BMFA01000007">
    <property type="protein sequence ID" value="GGB51901.1"/>
    <property type="molecule type" value="Genomic_DNA"/>
</dbReference>